<organism evidence="3 4">
    <name type="scientific">Allocoleopsis franciscana PCC 7113</name>
    <dbReference type="NCBI Taxonomy" id="1173027"/>
    <lineage>
        <taxon>Bacteria</taxon>
        <taxon>Bacillati</taxon>
        <taxon>Cyanobacteriota</taxon>
        <taxon>Cyanophyceae</taxon>
        <taxon>Coleofasciculales</taxon>
        <taxon>Coleofasciculaceae</taxon>
        <taxon>Allocoleopsis</taxon>
        <taxon>Allocoleopsis franciscana</taxon>
    </lineage>
</organism>
<keyword evidence="2" id="KW-0472">Membrane</keyword>
<feature type="region of interest" description="Disordered" evidence="1">
    <location>
        <begin position="41"/>
        <end position="105"/>
    </location>
</feature>
<proteinExistence type="predicted"/>
<evidence type="ECO:0000256" key="2">
    <source>
        <dbReference type="SAM" id="Phobius"/>
    </source>
</evidence>
<feature type="transmembrane region" description="Helical" evidence="2">
    <location>
        <begin position="12"/>
        <end position="32"/>
    </location>
</feature>
<evidence type="ECO:0000313" key="4">
    <source>
        <dbReference type="Proteomes" id="UP000010471"/>
    </source>
</evidence>
<protein>
    <submittedName>
        <fullName evidence="3">Uncharacterized protein</fullName>
    </submittedName>
</protein>
<evidence type="ECO:0000256" key="1">
    <source>
        <dbReference type="SAM" id="MobiDB-lite"/>
    </source>
</evidence>
<sequence length="221" mass="22650">MTQNNTGKFSFTGFGLVGLLALIVLGGGALLLNQNSPTFSVEGGKVGDVKGGEGGKGGDSSTTNIYGSGTNQKGDGNQSSSLSASQETSPATNQSSQANNSAQNVNDTANNVVWTLTYPVYRLEQDKCSLKGKDSVNITQTQGSLYFGGGTNGYGDTSIRGTITPNGQVNLSLSGNKGGIDFVTFEGANPTNSQNLNATVITGKVTTPNCPNDTFQLSKGN</sequence>
<name>K9W9S2_9CYAN</name>
<dbReference type="RefSeq" id="WP_015180688.1">
    <property type="nucleotide sequence ID" value="NC_019738.1"/>
</dbReference>
<gene>
    <name evidence="3" type="ORF">Mic7113_0610</name>
</gene>
<keyword evidence="2" id="KW-0812">Transmembrane</keyword>
<keyword evidence="2" id="KW-1133">Transmembrane helix</keyword>
<dbReference type="Proteomes" id="UP000010471">
    <property type="component" value="Chromosome"/>
</dbReference>
<accession>K9W9S2</accession>
<dbReference type="EMBL" id="CP003630">
    <property type="protein sequence ID" value="AFZ16524.1"/>
    <property type="molecule type" value="Genomic_DNA"/>
</dbReference>
<dbReference type="HOGENOM" id="CLU_1249432_0_0_3"/>
<evidence type="ECO:0000313" key="3">
    <source>
        <dbReference type="EMBL" id="AFZ16524.1"/>
    </source>
</evidence>
<feature type="compositionally biased region" description="Low complexity" evidence="1">
    <location>
        <begin position="79"/>
        <end position="105"/>
    </location>
</feature>
<dbReference type="AlphaFoldDB" id="K9W9S2"/>
<dbReference type="STRING" id="1173027.Mic7113_0610"/>
<dbReference type="KEGG" id="mic:Mic7113_0610"/>
<feature type="compositionally biased region" description="Polar residues" evidence="1">
    <location>
        <begin position="62"/>
        <end position="78"/>
    </location>
</feature>
<reference evidence="3 4" key="1">
    <citation type="submission" date="2012-06" db="EMBL/GenBank/DDBJ databases">
        <title>Finished chromosome of genome of Microcoleus sp. PCC 7113.</title>
        <authorList>
            <consortium name="US DOE Joint Genome Institute"/>
            <person name="Gugger M."/>
            <person name="Coursin T."/>
            <person name="Rippka R."/>
            <person name="Tandeau De Marsac N."/>
            <person name="Huntemann M."/>
            <person name="Wei C.-L."/>
            <person name="Han J."/>
            <person name="Detter J.C."/>
            <person name="Han C."/>
            <person name="Tapia R."/>
            <person name="Chen A."/>
            <person name="Kyrpides N."/>
            <person name="Mavromatis K."/>
            <person name="Markowitz V."/>
            <person name="Szeto E."/>
            <person name="Ivanova N."/>
            <person name="Pagani I."/>
            <person name="Pati A."/>
            <person name="Goodwin L."/>
            <person name="Nordberg H.P."/>
            <person name="Cantor M.N."/>
            <person name="Hua S.X."/>
            <person name="Woyke T."/>
            <person name="Kerfeld C.A."/>
        </authorList>
    </citation>
    <scope>NUCLEOTIDE SEQUENCE [LARGE SCALE GENOMIC DNA]</scope>
    <source>
        <strain evidence="3 4">PCC 7113</strain>
    </source>
</reference>
<keyword evidence="4" id="KW-1185">Reference proteome</keyword>